<organism evidence="2">
    <name type="scientific">marine sediment metagenome</name>
    <dbReference type="NCBI Taxonomy" id="412755"/>
    <lineage>
        <taxon>unclassified sequences</taxon>
        <taxon>metagenomes</taxon>
        <taxon>ecological metagenomes</taxon>
    </lineage>
</organism>
<dbReference type="Pfam" id="PF16347">
    <property type="entry name" value="SGSH_C"/>
    <property type="match status" value="1"/>
</dbReference>
<dbReference type="AlphaFoldDB" id="X0U0W0"/>
<dbReference type="InterPro" id="IPR017850">
    <property type="entry name" value="Alkaline_phosphatase_core_sf"/>
</dbReference>
<sequence length="142" mass="16398">IPQGIVDDTHLVSNGLDLLPTLCDYAGIETPKRPRGWSLRALARGKDIKKRPRKAGIQWRDFVVSESQSGRMLQTDRFKYCIYDSGKHREQLIDLKHDPGEMKNLAEVEDYKDVLHTHRELLRGWVERTGDRIAANYINIKS</sequence>
<gene>
    <name evidence="2" type="ORF">S01H1_11775</name>
</gene>
<dbReference type="SUPFAM" id="SSF53649">
    <property type="entry name" value="Alkaline phosphatase-like"/>
    <property type="match status" value="1"/>
</dbReference>
<accession>X0U0W0</accession>
<dbReference type="EMBL" id="BARS01006017">
    <property type="protein sequence ID" value="GAF82075.1"/>
    <property type="molecule type" value="Genomic_DNA"/>
</dbReference>
<reference evidence="2" key="1">
    <citation type="journal article" date="2014" name="Front. Microbiol.">
        <title>High frequency of phylogenetically diverse reductive dehalogenase-homologous genes in deep subseafloor sedimentary metagenomes.</title>
        <authorList>
            <person name="Kawai M."/>
            <person name="Futagami T."/>
            <person name="Toyoda A."/>
            <person name="Takaki Y."/>
            <person name="Nishi S."/>
            <person name="Hori S."/>
            <person name="Arai W."/>
            <person name="Tsubouchi T."/>
            <person name="Morono Y."/>
            <person name="Uchiyama I."/>
            <person name="Ito T."/>
            <person name="Fujiyama A."/>
            <person name="Inagaki F."/>
            <person name="Takami H."/>
        </authorList>
    </citation>
    <scope>NUCLEOTIDE SEQUENCE</scope>
    <source>
        <strain evidence="2">Expedition CK06-06</strain>
    </source>
</reference>
<dbReference type="GO" id="GO:0015024">
    <property type="term" value="F:glucuronate-2-sulfatase activity"/>
    <property type="evidence" value="ECO:0007669"/>
    <property type="project" value="TreeGrafter"/>
</dbReference>
<feature type="domain" description="N-sulphoglucosamine sulphohydrolase C-terminal" evidence="1">
    <location>
        <begin position="10"/>
        <end position="121"/>
    </location>
</feature>
<dbReference type="PANTHER" id="PTHR46615">
    <property type="entry name" value="ARYLSULFATASE K"/>
    <property type="match status" value="1"/>
</dbReference>
<feature type="non-terminal residue" evidence="2">
    <location>
        <position position="1"/>
    </location>
</feature>
<evidence type="ECO:0000259" key="1">
    <source>
        <dbReference type="Pfam" id="PF16347"/>
    </source>
</evidence>
<dbReference type="Gene3D" id="3.40.720.10">
    <property type="entry name" value="Alkaline Phosphatase, subunit A"/>
    <property type="match status" value="1"/>
</dbReference>
<comment type="caution">
    <text evidence="2">The sequence shown here is derived from an EMBL/GenBank/DDBJ whole genome shotgun (WGS) entry which is preliminary data.</text>
</comment>
<name>X0U0W0_9ZZZZ</name>
<protein>
    <recommendedName>
        <fullName evidence="1">N-sulphoglucosamine sulphohydrolase C-terminal domain-containing protein</fullName>
    </recommendedName>
</protein>
<dbReference type="InterPro" id="IPR051849">
    <property type="entry name" value="GAG-degrading_sulfatase"/>
</dbReference>
<dbReference type="InterPro" id="IPR032506">
    <property type="entry name" value="SGSH_C"/>
</dbReference>
<dbReference type="GO" id="GO:0004065">
    <property type="term" value="F:arylsulfatase activity"/>
    <property type="evidence" value="ECO:0007669"/>
    <property type="project" value="TreeGrafter"/>
</dbReference>
<evidence type="ECO:0000313" key="2">
    <source>
        <dbReference type="EMBL" id="GAF82075.1"/>
    </source>
</evidence>
<dbReference type="PANTHER" id="PTHR46615:SF1">
    <property type="entry name" value="ARYLSULFATASE K"/>
    <property type="match status" value="1"/>
</dbReference>
<proteinExistence type="predicted"/>